<dbReference type="PANTHER" id="PTHR13402">
    <property type="entry name" value="RGPR-RELATED"/>
    <property type="match status" value="1"/>
</dbReference>
<feature type="compositionally biased region" description="Polar residues" evidence="7">
    <location>
        <begin position="1"/>
        <end position="27"/>
    </location>
</feature>
<feature type="region of interest" description="Disordered" evidence="7">
    <location>
        <begin position="1014"/>
        <end position="1081"/>
    </location>
</feature>
<dbReference type="Pfam" id="PF12932">
    <property type="entry name" value="Sec16"/>
    <property type="match status" value="1"/>
</dbReference>
<reference evidence="10 11" key="1">
    <citation type="submission" date="2022-12" db="EMBL/GenBank/DDBJ databases">
        <title>Chromosome-level genome of Tegillarca granosa.</title>
        <authorList>
            <person name="Kim J."/>
        </authorList>
    </citation>
    <scope>NUCLEOTIDE SEQUENCE [LARGE SCALE GENOMIC DNA]</scope>
    <source>
        <strain evidence="10">Teg-2019</strain>
        <tissue evidence="10">Adductor muscle</tissue>
    </source>
</reference>
<proteinExistence type="inferred from homology"/>
<feature type="compositionally biased region" description="Polar residues" evidence="7">
    <location>
        <begin position="487"/>
        <end position="508"/>
    </location>
</feature>
<keyword evidence="5 6" id="KW-0931">ER-Golgi transport</keyword>
<dbReference type="PANTHER" id="PTHR13402:SF6">
    <property type="entry name" value="SECRETORY 16, ISOFORM I"/>
    <property type="match status" value="1"/>
</dbReference>
<feature type="compositionally biased region" description="Basic and acidic residues" evidence="7">
    <location>
        <begin position="581"/>
        <end position="596"/>
    </location>
</feature>
<comment type="subcellular location">
    <subcellularLocation>
        <location evidence="1">Endoplasmic reticulum</location>
    </subcellularLocation>
    <subcellularLocation>
        <location evidence="6">Golgi apparatus membrane</location>
    </subcellularLocation>
</comment>
<evidence type="ECO:0000256" key="6">
    <source>
        <dbReference type="RuleBase" id="RU364101"/>
    </source>
</evidence>
<feature type="compositionally biased region" description="Polar residues" evidence="7">
    <location>
        <begin position="434"/>
        <end position="460"/>
    </location>
</feature>
<accession>A0ABQ9E6J2</accession>
<evidence type="ECO:0000256" key="7">
    <source>
        <dbReference type="SAM" id="MobiDB-lite"/>
    </source>
</evidence>
<feature type="compositionally biased region" description="Polar residues" evidence="7">
    <location>
        <begin position="171"/>
        <end position="226"/>
    </location>
</feature>
<feature type="compositionally biased region" description="Low complexity" evidence="7">
    <location>
        <begin position="281"/>
        <end position="293"/>
    </location>
</feature>
<keyword evidence="6" id="KW-0472">Membrane</keyword>
<dbReference type="Gene3D" id="1.25.40.1030">
    <property type="match status" value="1"/>
</dbReference>
<evidence type="ECO:0000259" key="9">
    <source>
        <dbReference type="Pfam" id="PF12932"/>
    </source>
</evidence>
<feature type="compositionally biased region" description="Polar residues" evidence="7">
    <location>
        <begin position="306"/>
        <end position="333"/>
    </location>
</feature>
<feature type="compositionally biased region" description="Polar residues" evidence="7">
    <location>
        <begin position="371"/>
        <end position="395"/>
    </location>
</feature>
<feature type="compositionally biased region" description="Polar residues" evidence="7">
    <location>
        <begin position="58"/>
        <end position="88"/>
    </location>
</feature>
<feature type="compositionally biased region" description="Basic and acidic residues" evidence="7">
    <location>
        <begin position="859"/>
        <end position="968"/>
    </location>
</feature>
<gene>
    <name evidence="10" type="ORF">KUTeg_022426</name>
</gene>
<evidence type="ECO:0000256" key="1">
    <source>
        <dbReference type="ARBA" id="ARBA00004240"/>
    </source>
</evidence>
<feature type="compositionally biased region" description="Basic and acidic residues" evidence="7">
    <location>
        <begin position="657"/>
        <end position="686"/>
    </location>
</feature>
<feature type="region of interest" description="Disordered" evidence="7">
    <location>
        <begin position="485"/>
        <end position="763"/>
    </location>
</feature>
<feature type="region of interest" description="Disordered" evidence="7">
    <location>
        <begin position="782"/>
        <end position="971"/>
    </location>
</feature>
<evidence type="ECO:0000256" key="4">
    <source>
        <dbReference type="ARBA" id="ARBA00022824"/>
    </source>
</evidence>
<evidence type="ECO:0000313" key="11">
    <source>
        <dbReference type="Proteomes" id="UP001217089"/>
    </source>
</evidence>
<feature type="compositionally biased region" description="Polar residues" evidence="7">
    <location>
        <begin position="36"/>
        <end position="45"/>
    </location>
</feature>
<feature type="compositionally biased region" description="Polar residues" evidence="7">
    <location>
        <begin position="543"/>
        <end position="567"/>
    </location>
</feature>
<feature type="compositionally biased region" description="Polar residues" evidence="7">
    <location>
        <begin position="239"/>
        <end position="280"/>
    </location>
</feature>
<feature type="compositionally biased region" description="Basic and acidic residues" evidence="7">
    <location>
        <begin position="798"/>
        <end position="808"/>
    </location>
</feature>
<feature type="region of interest" description="Disordered" evidence="7">
    <location>
        <begin position="354"/>
        <end position="405"/>
    </location>
</feature>
<dbReference type="Proteomes" id="UP001217089">
    <property type="component" value="Unassembled WGS sequence"/>
</dbReference>
<evidence type="ECO:0000256" key="2">
    <source>
        <dbReference type="ARBA" id="ARBA00005927"/>
    </source>
</evidence>
<evidence type="ECO:0000256" key="3">
    <source>
        <dbReference type="ARBA" id="ARBA00022448"/>
    </source>
</evidence>
<evidence type="ECO:0000256" key="5">
    <source>
        <dbReference type="ARBA" id="ARBA00022892"/>
    </source>
</evidence>
<organism evidence="10 11">
    <name type="scientific">Tegillarca granosa</name>
    <name type="common">Malaysian cockle</name>
    <name type="synonym">Anadara granosa</name>
    <dbReference type="NCBI Taxonomy" id="220873"/>
    <lineage>
        <taxon>Eukaryota</taxon>
        <taxon>Metazoa</taxon>
        <taxon>Spiralia</taxon>
        <taxon>Lophotrochozoa</taxon>
        <taxon>Mollusca</taxon>
        <taxon>Bivalvia</taxon>
        <taxon>Autobranchia</taxon>
        <taxon>Pteriomorphia</taxon>
        <taxon>Arcoida</taxon>
        <taxon>Arcoidea</taxon>
        <taxon>Arcidae</taxon>
        <taxon>Tegillarca</taxon>
    </lineage>
</organism>
<name>A0ABQ9E6J2_TEGGR</name>
<feature type="domain" description="Sec16 central conserved" evidence="9">
    <location>
        <begin position="1128"/>
        <end position="1222"/>
    </location>
</feature>
<evidence type="ECO:0000259" key="8">
    <source>
        <dbReference type="Pfam" id="PF12931"/>
    </source>
</evidence>
<evidence type="ECO:0000313" key="10">
    <source>
        <dbReference type="EMBL" id="KAJ8300907.1"/>
    </source>
</evidence>
<feature type="compositionally biased region" description="Basic and acidic residues" evidence="7">
    <location>
        <begin position="704"/>
        <end position="730"/>
    </location>
</feature>
<keyword evidence="6" id="KW-0333">Golgi apparatus</keyword>
<dbReference type="Pfam" id="PF12931">
    <property type="entry name" value="TPR_Sec16"/>
    <property type="match status" value="1"/>
</dbReference>
<comment type="caution">
    <text evidence="10">The sequence shown here is derived from an EMBL/GenBank/DDBJ whole genome shotgun (WGS) entry which is preliminary data.</text>
</comment>
<keyword evidence="4 6" id="KW-0256">Endoplasmic reticulum</keyword>
<feature type="compositionally biased region" description="Polar residues" evidence="7">
    <location>
        <begin position="616"/>
        <end position="625"/>
    </location>
</feature>
<dbReference type="InterPro" id="IPR024340">
    <property type="entry name" value="Sec16_CCD"/>
</dbReference>
<keyword evidence="3 6" id="KW-0813">Transport</keyword>
<feature type="region of interest" description="Disordered" evidence="7">
    <location>
        <begin position="1"/>
        <end position="95"/>
    </location>
</feature>
<feature type="compositionally biased region" description="Low complexity" evidence="7">
    <location>
        <begin position="1060"/>
        <end position="1075"/>
    </location>
</feature>
<feature type="region of interest" description="Disordered" evidence="7">
    <location>
        <begin position="434"/>
        <end position="470"/>
    </location>
</feature>
<keyword evidence="11" id="KW-1185">Reference proteome</keyword>
<feature type="region of interest" description="Disordered" evidence="7">
    <location>
        <begin position="170"/>
        <end position="339"/>
    </location>
</feature>
<comment type="similarity">
    <text evidence="2 6">Belongs to the SEC16 family.</text>
</comment>
<dbReference type="EMBL" id="JARBDR010000919">
    <property type="protein sequence ID" value="KAJ8300907.1"/>
    <property type="molecule type" value="Genomic_DNA"/>
</dbReference>
<feature type="compositionally biased region" description="Basic and acidic residues" evidence="7">
    <location>
        <begin position="823"/>
        <end position="851"/>
    </location>
</feature>
<protein>
    <recommendedName>
        <fullName evidence="6">Protein transport protein sec16</fullName>
    </recommendedName>
</protein>
<keyword evidence="6" id="KW-0653">Protein transport</keyword>
<dbReference type="InterPro" id="IPR024298">
    <property type="entry name" value="Sec16_Sec23-bd"/>
</dbReference>
<dbReference type="CDD" id="cd09233">
    <property type="entry name" value="ACE1-Sec16-like"/>
    <property type="match status" value="1"/>
</dbReference>
<feature type="compositionally biased region" description="Basic and acidic residues" evidence="7">
    <location>
        <begin position="1014"/>
        <end position="1038"/>
    </location>
</feature>
<feature type="domain" description="Sec16 Sec23-binding" evidence="8">
    <location>
        <begin position="1291"/>
        <end position="1363"/>
    </location>
</feature>
<sequence>MPQNTTTGNIQFFNPGQFQNNSQQQEFDLTKPVQGADNSQKSALNGQIPGQHAGDWNSWGNSNWTVQNNQETNSVGQGHYHNQVQGYDQSSQNQGQVYQNQTEQYQQGHSDQVAEFQGQNQYGYEGQGQYFDPSQQFNNQDPNVMQNWQQQQHHHFGQYNYQQNWNGQENHQNWNLQDNNVPQNENNGSFNLTSMQQDPNMLYQQQPGSDGQNVLNYTGQGQNQDAGTGHPVNQEFYGDQTQESDPLNSSQASDVSYDSTSCSQSITDAESSAASGFFNRSGSEPPLSSSGGSVLNQIPQDRPSEQHGNATGSSFHQEISNESLRTVQESSNEGIDKSLNPSVEAISGQLQQTSLDGAPTLPPPAVAINSADANGSAQKHPTENNENSESTSPQSDDTHGLSDWEMVPPQLTLSGHHSREGSLDNNNVQFFIGSSKNSSTGSTPLSFHGQNVDSDQTQQPPDGANKQFDNATNQENSSALLLPELTPQHSSSPNTLVEDQGSSQNTEKGQTLPPLPPPAATPPSGQSGGAGGTNPFRKGGTGSRTSSNASTVSEDSKSHNIQPNILFSNPPVGGEVSGSNFDKRTENRPHLDKTENIEPPSPIISSSEETVHVKHSSQGATQKPQPQSPIMPRKESPFQPPQNRRRNLSQSSDSIEEQPKLEEKLQSDYDKGKYDRHSFTREDRNRQPVGRNRRGSGGGSDLEMQDRKGSENDRHRQYESRSRNSSERLRGKPPPGSMPNVVSPRRIHNALQQAQEKRVKHNMSPATTLWADTDLKLVPNVILAPPTPASPAASTSKSGKDSGKEVREVLSPVENLITSLSEHISKESTPEPAGRDQSSKKREDDKSSSEHSKHHSRELRKDNSDRDRHERNSSIDRELEISRKIEEKESRGYRDRRNRSREGSLDRERERYDDDDDLRRDGRYRERGRDPRDYDSYYDPRYRDYRGHYRDPYYGDERYERPRSRESYGYDQDYYSRQGYYDPYYYDKYYQRDARYASAYYDEYYKGNPKYNERYPPDSYYEQHYHHGYDGHDNDRYSQRSHSRVNTPGSLSDAGDQDPYGYGSRSSSRQGQGYSEDPYYRGHYGQYDPYYQGQWNGYGYDQRVQEEIQPGRLTPEKYTAPHMRACLGPGGQLIKVLPSRPKDGQTGLVEVHELQALMTDDTVNEELTNFPGPLIRGDTHKNDVLLFCQKKAKACSENFNLTDRESAELLWKFLELLIKQNGTVVGTDIADLLLEGHEPTTVEYSMMGMKIAQSLENLEEDLDETTQDVAVSDRSVINRGRSREETTDRFRHLLLYGRKKDALEWSMKNNLWGHALFLASKMDNRTHANVMTRFANNAMKMNDPLQTLYQLMSGRQPAAVTVLKVYYMLVISVI</sequence>